<dbReference type="Proteomes" id="UP000295724">
    <property type="component" value="Unassembled WGS sequence"/>
</dbReference>
<dbReference type="Pfam" id="PF14106">
    <property type="entry name" value="DUF4279"/>
    <property type="match status" value="1"/>
</dbReference>
<keyword evidence="2" id="KW-1185">Reference proteome</keyword>
<organism evidence="1 2">
    <name type="scientific">Marinicella litoralis</name>
    <dbReference type="NCBI Taxonomy" id="644220"/>
    <lineage>
        <taxon>Bacteria</taxon>
        <taxon>Pseudomonadati</taxon>
        <taxon>Pseudomonadota</taxon>
        <taxon>Gammaproteobacteria</taxon>
        <taxon>Lysobacterales</taxon>
        <taxon>Marinicellaceae</taxon>
        <taxon>Marinicella</taxon>
    </lineage>
</organism>
<dbReference type="OrthoDB" id="893918at2"/>
<sequence length="136" mass="15450">METNEGRVYFALDGDDFDPDSLTEFLGVEPTSIMRKGTRIPEKSPAKSSWEFSTENIVNNFIDVFAMAESITEQLEPKKTRIIEAIDKFNLVARLEVVLWISMNEEHSTPAIGFEPNTIKFLSEVGAFIDVDTYKH</sequence>
<dbReference type="AlphaFoldDB" id="A0A4R6XRP7"/>
<dbReference type="InterPro" id="IPR025459">
    <property type="entry name" value="DUF4279"/>
</dbReference>
<proteinExistence type="predicted"/>
<reference evidence="1 2" key="1">
    <citation type="submission" date="2019-03" db="EMBL/GenBank/DDBJ databases">
        <title>Genomic Encyclopedia of Type Strains, Phase IV (KMG-IV): sequencing the most valuable type-strain genomes for metagenomic binning, comparative biology and taxonomic classification.</title>
        <authorList>
            <person name="Goeker M."/>
        </authorList>
    </citation>
    <scope>NUCLEOTIDE SEQUENCE [LARGE SCALE GENOMIC DNA]</scope>
    <source>
        <strain evidence="1 2">DSM 25488</strain>
    </source>
</reference>
<evidence type="ECO:0000313" key="1">
    <source>
        <dbReference type="EMBL" id="TDR20587.1"/>
    </source>
</evidence>
<protein>
    <submittedName>
        <fullName evidence="1">Uncharacterized protein DUF4279</fullName>
    </submittedName>
</protein>
<dbReference type="RefSeq" id="WP_099018427.1">
    <property type="nucleotide sequence ID" value="NZ_NIHB01000001.1"/>
</dbReference>
<accession>A0A4R6XRP7</accession>
<dbReference type="EMBL" id="SNZB01000003">
    <property type="protein sequence ID" value="TDR20587.1"/>
    <property type="molecule type" value="Genomic_DNA"/>
</dbReference>
<name>A0A4R6XRP7_9GAMM</name>
<gene>
    <name evidence="1" type="ORF">C8D91_1561</name>
</gene>
<evidence type="ECO:0000313" key="2">
    <source>
        <dbReference type="Proteomes" id="UP000295724"/>
    </source>
</evidence>
<comment type="caution">
    <text evidence="1">The sequence shown here is derived from an EMBL/GenBank/DDBJ whole genome shotgun (WGS) entry which is preliminary data.</text>
</comment>